<evidence type="ECO:0000259" key="3">
    <source>
        <dbReference type="PROSITE" id="PS50089"/>
    </source>
</evidence>
<dbReference type="SMART" id="SM00184">
    <property type="entry name" value="RING"/>
    <property type="match status" value="1"/>
</dbReference>
<organism evidence="4 5">
    <name type="scientific">Diacronema lutheri</name>
    <name type="common">Unicellular marine alga</name>
    <name type="synonym">Monochrysis lutheri</name>
    <dbReference type="NCBI Taxonomy" id="2081491"/>
    <lineage>
        <taxon>Eukaryota</taxon>
        <taxon>Haptista</taxon>
        <taxon>Haptophyta</taxon>
        <taxon>Pavlovophyceae</taxon>
        <taxon>Pavlovales</taxon>
        <taxon>Pavlovaceae</taxon>
        <taxon>Diacronema</taxon>
    </lineage>
</organism>
<dbReference type="Pfam" id="PF13639">
    <property type="entry name" value="zf-RING_2"/>
    <property type="match status" value="1"/>
</dbReference>
<dbReference type="SUPFAM" id="SSF57850">
    <property type="entry name" value="RING/U-box"/>
    <property type="match status" value="1"/>
</dbReference>
<dbReference type="GO" id="GO:0016567">
    <property type="term" value="P:protein ubiquitination"/>
    <property type="evidence" value="ECO:0007669"/>
    <property type="project" value="InterPro"/>
</dbReference>
<dbReference type="Proteomes" id="UP000751190">
    <property type="component" value="Unassembled WGS sequence"/>
</dbReference>
<sequence>MEGSCDEEESLKLALQLQAEEDEQHVDDSDGDAADDNDPELEATLALAMQLQQQDDAAQLHAALMGNLADGGVNAGVNLRALSPSQLDYEQLIRLGENVGHVSRGASQESVDELPVRSHAECCAPHSDVLVGAECAICRMPYEPDDELRILRCRHAEHKDCLDEWLKRSKACPLCAKEVVCTGETPL</sequence>
<dbReference type="InterPro" id="IPR001841">
    <property type="entry name" value="Znf_RING"/>
</dbReference>
<dbReference type="PANTHER" id="PTHR46400">
    <property type="entry name" value="RING/U-BOX SUPERFAMILY PROTEIN"/>
    <property type="match status" value="1"/>
</dbReference>
<dbReference type="OMA" id="IELECCH"/>
<feature type="domain" description="RING-type" evidence="3">
    <location>
        <begin position="135"/>
        <end position="175"/>
    </location>
</feature>
<dbReference type="GO" id="GO:0004842">
    <property type="term" value="F:ubiquitin-protein transferase activity"/>
    <property type="evidence" value="ECO:0007669"/>
    <property type="project" value="InterPro"/>
</dbReference>
<feature type="region of interest" description="Disordered" evidence="2">
    <location>
        <begin position="16"/>
        <end position="40"/>
    </location>
</feature>
<evidence type="ECO:0000313" key="4">
    <source>
        <dbReference type="EMBL" id="KAG8467665.1"/>
    </source>
</evidence>
<keyword evidence="5" id="KW-1185">Reference proteome</keyword>
<dbReference type="EMBL" id="JAGTXO010000005">
    <property type="protein sequence ID" value="KAG8467665.1"/>
    <property type="molecule type" value="Genomic_DNA"/>
</dbReference>
<evidence type="ECO:0000256" key="1">
    <source>
        <dbReference type="PROSITE-ProRule" id="PRU00175"/>
    </source>
</evidence>
<dbReference type="AlphaFoldDB" id="A0A8J5XY88"/>
<accession>A0A8J5XY88</accession>
<feature type="compositionally biased region" description="Acidic residues" evidence="2">
    <location>
        <begin position="19"/>
        <end position="40"/>
    </location>
</feature>
<proteinExistence type="predicted"/>
<dbReference type="OrthoDB" id="8062037at2759"/>
<keyword evidence="1" id="KW-0863">Zinc-finger</keyword>
<gene>
    <name evidence="4" type="ORF">KFE25_006717</name>
</gene>
<dbReference type="InterPro" id="IPR033276">
    <property type="entry name" value="BB"/>
</dbReference>
<evidence type="ECO:0000313" key="5">
    <source>
        <dbReference type="Proteomes" id="UP000751190"/>
    </source>
</evidence>
<dbReference type="PROSITE" id="PS50089">
    <property type="entry name" value="ZF_RING_2"/>
    <property type="match status" value="1"/>
</dbReference>
<evidence type="ECO:0000256" key="2">
    <source>
        <dbReference type="SAM" id="MobiDB-lite"/>
    </source>
</evidence>
<name>A0A8J5XY88_DIALT</name>
<keyword evidence="1" id="KW-0862">Zinc</keyword>
<dbReference type="GO" id="GO:0008270">
    <property type="term" value="F:zinc ion binding"/>
    <property type="evidence" value="ECO:0007669"/>
    <property type="project" value="UniProtKB-KW"/>
</dbReference>
<dbReference type="PANTHER" id="PTHR46400:SF5">
    <property type="entry name" value="RING-TYPE DOMAIN-CONTAINING PROTEIN"/>
    <property type="match status" value="1"/>
</dbReference>
<reference evidence="4" key="1">
    <citation type="submission" date="2021-05" db="EMBL/GenBank/DDBJ databases">
        <title>The genome of the haptophyte Pavlova lutheri (Diacronema luteri, Pavlovales) - a model for lipid biosynthesis in eukaryotic algae.</title>
        <authorList>
            <person name="Hulatt C.J."/>
            <person name="Posewitz M.C."/>
        </authorList>
    </citation>
    <scope>NUCLEOTIDE SEQUENCE</scope>
    <source>
        <strain evidence="4">NIVA-4/92</strain>
    </source>
</reference>
<comment type="caution">
    <text evidence="4">The sequence shown here is derived from an EMBL/GenBank/DDBJ whole genome shotgun (WGS) entry which is preliminary data.</text>
</comment>
<protein>
    <recommendedName>
        <fullName evidence="3">RING-type domain-containing protein</fullName>
    </recommendedName>
</protein>
<dbReference type="InterPro" id="IPR013083">
    <property type="entry name" value="Znf_RING/FYVE/PHD"/>
</dbReference>
<dbReference type="Gene3D" id="3.30.40.10">
    <property type="entry name" value="Zinc/RING finger domain, C3HC4 (zinc finger)"/>
    <property type="match status" value="1"/>
</dbReference>
<keyword evidence="1" id="KW-0479">Metal-binding</keyword>
<dbReference type="GO" id="GO:0046621">
    <property type="term" value="P:negative regulation of organ growth"/>
    <property type="evidence" value="ECO:0007669"/>
    <property type="project" value="InterPro"/>
</dbReference>